<gene>
    <name evidence="1" type="ORF">PC9H_001735</name>
</gene>
<evidence type="ECO:0000313" key="1">
    <source>
        <dbReference type="EMBL" id="KAF7441385.1"/>
    </source>
</evidence>
<keyword evidence="2" id="KW-1185">Reference proteome</keyword>
<dbReference type="Proteomes" id="UP000623687">
    <property type="component" value="Unassembled WGS sequence"/>
</dbReference>
<dbReference type="OrthoDB" id="2913281at2759"/>
<protein>
    <submittedName>
        <fullName evidence="1">Uncharacterized protein</fullName>
    </submittedName>
</protein>
<proteinExistence type="predicted"/>
<dbReference type="AlphaFoldDB" id="A0A8H7A3F4"/>
<organism evidence="1 2">
    <name type="scientific">Pleurotus ostreatus</name>
    <name type="common">Oyster mushroom</name>
    <name type="synonym">White-rot fungus</name>
    <dbReference type="NCBI Taxonomy" id="5322"/>
    <lineage>
        <taxon>Eukaryota</taxon>
        <taxon>Fungi</taxon>
        <taxon>Dikarya</taxon>
        <taxon>Basidiomycota</taxon>
        <taxon>Agaricomycotina</taxon>
        <taxon>Agaricomycetes</taxon>
        <taxon>Agaricomycetidae</taxon>
        <taxon>Agaricales</taxon>
        <taxon>Pleurotineae</taxon>
        <taxon>Pleurotaceae</taxon>
        <taxon>Pleurotus</taxon>
    </lineage>
</organism>
<dbReference type="GeneID" id="59371576"/>
<comment type="caution">
    <text evidence="1">The sequence shown here is derived from an EMBL/GenBank/DDBJ whole genome shotgun (WGS) entry which is preliminary data.</text>
</comment>
<evidence type="ECO:0000313" key="2">
    <source>
        <dbReference type="Proteomes" id="UP000623687"/>
    </source>
</evidence>
<dbReference type="RefSeq" id="XP_036637229.1">
    <property type="nucleotide sequence ID" value="XM_036771384.1"/>
</dbReference>
<accession>A0A8H7A3F4</accession>
<dbReference type="VEuPathDB" id="FungiDB:PC9H_001735"/>
<dbReference type="EMBL" id="JACETU010000001">
    <property type="protein sequence ID" value="KAF7441385.1"/>
    <property type="molecule type" value="Genomic_DNA"/>
</dbReference>
<reference evidence="1" key="1">
    <citation type="submission" date="2019-07" db="EMBL/GenBank/DDBJ databases">
        <authorList>
            <person name="Palmer J.M."/>
        </authorList>
    </citation>
    <scope>NUCLEOTIDE SEQUENCE</scope>
    <source>
        <strain evidence="1">PC9</strain>
    </source>
</reference>
<sequence length="425" mass="47874">MSLMLANYGELSQLNEPRLWTNLEGLSEQWIQECVKRSKASPLRIVYVGDSDDLDDDAYEDDDSVEGETLGAETDFASFNSSLPPWERPEEMTFKAREMLEPLFDLPAKIGELHVETCRRDFLSCLDTPAPVLSALTLKRVRVPDNFVGGYAPRLHLVALRSSRVQSHNSVRPGPPRSLEISDDVIPQRASHHGLELQPIILPNLSTAQFCFSASQVAVDDVLNFISCPKIRRFSINWPPGFMMDITLASRATRFFCRNCDFVPDTLQWGDDDSCDPTRVQLAVRQDSPGQGDLSRLMFRNCFWLPIGEYLTEAFPNIQLRYLKLHSGKPKLTDHPIEELSIGSGAANIGVMLDQSPVYPTLRHSVLTQVSLPPKAKKFPALKRWLKAQRKIEKLTIVGSFAFPQKDIQALAKIVRRVELVNTRG</sequence>
<name>A0A8H7A3F4_PLEOS</name>